<keyword evidence="10" id="KW-1015">Disulfide bond</keyword>
<dbReference type="InterPro" id="IPR057246">
    <property type="entry name" value="CARBOXYPEPT_ZN_1"/>
</dbReference>
<reference evidence="14" key="1">
    <citation type="submission" date="2020-10" db="EMBL/GenBank/DDBJ databases">
        <authorList>
            <person name="Kikuchi T."/>
        </authorList>
    </citation>
    <scope>NUCLEOTIDE SEQUENCE</scope>
    <source>
        <strain evidence="14">NKZ352</strain>
    </source>
</reference>
<evidence type="ECO:0000313" key="14">
    <source>
        <dbReference type="EMBL" id="CAD6194913.1"/>
    </source>
</evidence>
<evidence type="ECO:0000313" key="15">
    <source>
        <dbReference type="Proteomes" id="UP000835052"/>
    </source>
</evidence>
<dbReference type="Proteomes" id="UP000835052">
    <property type="component" value="Unassembled WGS sequence"/>
</dbReference>
<dbReference type="PROSITE" id="PS00132">
    <property type="entry name" value="CARBOXYPEPT_ZN_1"/>
    <property type="match status" value="1"/>
</dbReference>
<comment type="cofactor">
    <cofactor evidence="1">
        <name>Zn(2+)</name>
        <dbReference type="ChEBI" id="CHEBI:29105"/>
    </cofactor>
</comment>
<evidence type="ECO:0000256" key="2">
    <source>
        <dbReference type="ARBA" id="ARBA00005988"/>
    </source>
</evidence>
<name>A0A8S1HEJ5_9PELO</name>
<dbReference type="OrthoDB" id="3626597at2759"/>
<evidence type="ECO:0000256" key="9">
    <source>
        <dbReference type="ARBA" id="ARBA00023049"/>
    </source>
</evidence>
<protein>
    <recommendedName>
        <fullName evidence="13">Peptidase M14 domain-containing protein</fullName>
    </recommendedName>
</protein>
<evidence type="ECO:0000256" key="1">
    <source>
        <dbReference type="ARBA" id="ARBA00001947"/>
    </source>
</evidence>
<dbReference type="InterPro" id="IPR000834">
    <property type="entry name" value="Peptidase_M14"/>
</dbReference>
<comment type="caution">
    <text evidence="14">The sequence shown here is derived from an EMBL/GenBank/DDBJ whole genome shotgun (WGS) entry which is preliminary data.</text>
</comment>
<dbReference type="PROSITE" id="PS52035">
    <property type="entry name" value="PEPTIDASE_M14"/>
    <property type="match status" value="1"/>
</dbReference>
<keyword evidence="7" id="KW-0378">Hydrolase</keyword>
<evidence type="ECO:0000256" key="11">
    <source>
        <dbReference type="PROSITE-ProRule" id="PRU01379"/>
    </source>
</evidence>
<dbReference type="InterPro" id="IPR036990">
    <property type="entry name" value="M14A-like_propep"/>
</dbReference>
<dbReference type="Gene3D" id="3.40.630.10">
    <property type="entry name" value="Zn peptidases"/>
    <property type="match status" value="1"/>
</dbReference>
<dbReference type="Pfam" id="PF00246">
    <property type="entry name" value="Peptidase_M14"/>
    <property type="match status" value="1"/>
</dbReference>
<keyword evidence="15" id="KW-1185">Reference proteome</keyword>
<comment type="caution">
    <text evidence="11">Lacks conserved residue(s) required for the propagation of feature annotation.</text>
</comment>
<feature type="chain" id="PRO_5035790341" description="Peptidase M14 domain-containing protein" evidence="12">
    <location>
        <begin position="17"/>
        <end position="223"/>
    </location>
</feature>
<evidence type="ECO:0000256" key="12">
    <source>
        <dbReference type="SAM" id="SignalP"/>
    </source>
</evidence>
<keyword evidence="3" id="KW-0121">Carboxypeptidase</keyword>
<keyword evidence="8" id="KW-0862">Zinc</keyword>
<dbReference type="GO" id="GO:0008270">
    <property type="term" value="F:zinc ion binding"/>
    <property type="evidence" value="ECO:0007669"/>
    <property type="project" value="InterPro"/>
</dbReference>
<gene>
    <name evidence="14" type="ORF">CAUJ_LOCUS10832</name>
</gene>
<keyword evidence="9" id="KW-0482">Metalloprotease</keyword>
<sequence>MTRVALLSFLVALVAAEKFGAEPKRDYTGYKLIRIKSPEADALLEKIENFNYEIGDKERLLVDVWLEPSKQNPYAEILVAPEFLQRLLTEFKEFIDIEHTVVEHDVQRKITEEREQLGLDKRRYKRSLRNWQSFNESAYHSYQEMVDFMRVLSQQRPDMVTFLNISKSFEGRQIYGVKIHSRAGAPMPEKPSIIVDAGVHAREWIAPAVALYMIKKVFIFQQH</sequence>
<dbReference type="GO" id="GO:0006508">
    <property type="term" value="P:proteolysis"/>
    <property type="evidence" value="ECO:0007669"/>
    <property type="project" value="UniProtKB-KW"/>
</dbReference>
<evidence type="ECO:0000256" key="8">
    <source>
        <dbReference type="ARBA" id="ARBA00022833"/>
    </source>
</evidence>
<dbReference type="GO" id="GO:0005615">
    <property type="term" value="C:extracellular space"/>
    <property type="evidence" value="ECO:0007669"/>
    <property type="project" value="TreeGrafter"/>
</dbReference>
<proteinExistence type="inferred from homology"/>
<dbReference type="InterPro" id="IPR003146">
    <property type="entry name" value="M14A_act_pep"/>
</dbReference>
<comment type="similarity">
    <text evidence="2 11">Belongs to the peptidase M14 family.</text>
</comment>
<evidence type="ECO:0000256" key="3">
    <source>
        <dbReference type="ARBA" id="ARBA00022645"/>
    </source>
</evidence>
<keyword evidence="4" id="KW-0645">Protease</keyword>
<dbReference type="Pfam" id="PF02244">
    <property type="entry name" value="Propep_M14"/>
    <property type="match status" value="1"/>
</dbReference>
<feature type="signal peptide" evidence="12">
    <location>
        <begin position="1"/>
        <end position="16"/>
    </location>
</feature>
<keyword evidence="5" id="KW-0479">Metal-binding</keyword>
<accession>A0A8S1HEJ5</accession>
<evidence type="ECO:0000256" key="7">
    <source>
        <dbReference type="ARBA" id="ARBA00022801"/>
    </source>
</evidence>
<keyword evidence="6 12" id="KW-0732">Signal</keyword>
<dbReference type="SUPFAM" id="SSF54897">
    <property type="entry name" value="Protease propeptides/inhibitors"/>
    <property type="match status" value="1"/>
</dbReference>
<dbReference type="SUPFAM" id="SSF53187">
    <property type="entry name" value="Zn-dependent exopeptidases"/>
    <property type="match status" value="1"/>
</dbReference>
<evidence type="ECO:0000256" key="6">
    <source>
        <dbReference type="ARBA" id="ARBA00022729"/>
    </source>
</evidence>
<dbReference type="GO" id="GO:0004181">
    <property type="term" value="F:metallocarboxypeptidase activity"/>
    <property type="evidence" value="ECO:0007669"/>
    <property type="project" value="InterPro"/>
</dbReference>
<evidence type="ECO:0000256" key="10">
    <source>
        <dbReference type="ARBA" id="ARBA00023157"/>
    </source>
</evidence>
<dbReference type="AlphaFoldDB" id="A0A8S1HEJ5"/>
<organism evidence="14 15">
    <name type="scientific">Caenorhabditis auriculariae</name>
    <dbReference type="NCBI Taxonomy" id="2777116"/>
    <lineage>
        <taxon>Eukaryota</taxon>
        <taxon>Metazoa</taxon>
        <taxon>Ecdysozoa</taxon>
        <taxon>Nematoda</taxon>
        <taxon>Chromadorea</taxon>
        <taxon>Rhabditida</taxon>
        <taxon>Rhabditina</taxon>
        <taxon>Rhabditomorpha</taxon>
        <taxon>Rhabditoidea</taxon>
        <taxon>Rhabditidae</taxon>
        <taxon>Peloderinae</taxon>
        <taxon>Caenorhabditis</taxon>
    </lineage>
</organism>
<dbReference type="Gene3D" id="3.30.70.340">
    <property type="entry name" value="Metallocarboxypeptidase-like"/>
    <property type="match status" value="1"/>
</dbReference>
<dbReference type="EMBL" id="CAJGYM010000049">
    <property type="protein sequence ID" value="CAD6194913.1"/>
    <property type="molecule type" value="Genomic_DNA"/>
</dbReference>
<evidence type="ECO:0000256" key="4">
    <source>
        <dbReference type="ARBA" id="ARBA00022670"/>
    </source>
</evidence>
<dbReference type="PANTHER" id="PTHR11705:SF139">
    <property type="entry name" value="PEPTIDASE M14 CARBOXYPEPTIDASE A DOMAIN-CONTAINING PROTEIN"/>
    <property type="match status" value="1"/>
</dbReference>
<dbReference type="PANTHER" id="PTHR11705">
    <property type="entry name" value="PROTEASE FAMILY M14 CARBOXYPEPTIDASE A,B"/>
    <property type="match status" value="1"/>
</dbReference>
<evidence type="ECO:0000259" key="13">
    <source>
        <dbReference type="PROSITE" id="PS52035"/>
    </source>
</evidence>
<evidence type="ECO:0000256" key="5">
    <source>
        <dbReference type="ARBA" id="ARBA00022723"/>
    </source>
</evidence>
<feature type="domain" description="Peptidase M14" evidence="13">
    <location>
        <begin position="138"/>
        <end position="223"/>
    </location>
</feature>